<dbReference type="PANTHER" id="PTHR48111:SF1">
    <property type="entry name" value="TWO-COMPONENT RESPONSE REGULATOR ORR33"/>
    <property type="match status" value="1"/>
</dbReference>
<dbReference type="AlphaFoldDB" id="A0A2T5UVZ8"/>
<dbReference type="SMART" id="SM00448">
    <property type="entry name" value="REC"/>
    <property type="match status" value="1"/>
</dbReference>
<protein>
    <submittedName>
        <fullName evidence="9">Regulatory LuxR family protein</fullName>
    </submittedName>
</protein>
<evidence type="ECO:0000256" key="1">
    <source>
        <dbReference type="ARBA" id="ARBA00022553"/>
    </source>
</evidence>
<name>A0A2T5UVZ8_9HYPH</name>
<evidence type="ECO:0000313" key="9">
    <source>
        <dbReference type="EMBL" id="PTW55679.1"/>
    </source>
</evidence>
<dbReference type="GO" id="GO:0000976">
    <property type="term" value="F:transcription cis-regulatory region binding"/>
    <property type="evidence" value="ECO:0007669"/>
    <property type="project" value="TreeGrafter"/>
</dbReference>
<dbReference type="PROSITE" id="PS50043">
    <property type="entry name" value="HTH_LUXR_2"/>
    <property type="match status" value="1"/>
</dbReference>
<keyword evidence="10" id="KW-1185">Reference proteome</keyword>
<dbReference type="Pfam" id="PF00196">
    <property type="entry name" value="GerE"/>
    <property type="match status" value="1"/>
</dbReference>
<keyword evidence="1 6" id="KW-0597">Phosphoprotein</keyword>
<dbReference type="InterPro" id="IPR016032">
    <property type="entry name" value="Sig_transdc_resp-reg_C-effctor"/>
</dbReference>
<dbReference type="GO" id="GO:0005829">
    <property type="term" value="C:cytosol"/>
    <property type="evidence" value="ECO:0007669"/>
    <property type="project" value="TreeGrafter"/>
</dbReference>
<keyword evidence="3" id="KW-0805">Transcription regulation</keyword>
<dbReference type="SMART" id="SM00421">
    <property type="entry name" value="HTH_LUXR"/>
    <property type="match status" value="1"/>
</dbReference>
<evidence type="ECO:0000256" key="5">
    <source>
        <dbReference type="ARBA" id="ARBA00023163"/>
    </source>
</evidence>
<keyword evidence="4" id="KW-0238">DNA-binding</keyword>
<feature type="modified residue" description="4-aspartylphosphate" evidence="6">
    <location>
        <position position="60"/>
    </location>
</feature>
<dbReference type="Pfam" id="PF00072">
    <property type="entry name" value="Response_reg"/>
    <property type="match status" value="1"/>
</dbReference>
<feature type="domain" description="HTH luxR-type" evidence="7">
    <location>
        <begin position="269"/>
        <end position="334"/>
    </location>
</feature>
<dbReference type="InterPro" id="IPR001789">
    <property type="entry name" value="Sig_transdc_resp-reg_receiver"/>
</dbReference>
<dbReference type="PROSITE" id="PS50110">
    <property type="entry name" value="RESPONSE_REGULATORY"/>
    <property type="match status" value="1"/>
</dbReference>
<sequence>MNTEDAGPPIRILVCEDEPSLRADLTAVLRETGYSVMEAADGLAARDLLDAQAPDLILCDVSMPHFDGLELLAHLRALRPDLAEVPFLFLTALADREQVIAGKRAGADDYLVKPIDYEIMLATISAQLRQVARVRARLAARAAETREALGTAGSLSTFSAIDSLAPAIALLDAEGVVVHANGAAEELIDASDGLLRQRMAIEVPGAIQRAGTKPDCEKEAVFLRLPQHEDEQDVIVLLSLLPPAPAAGGPAVMALIVDPSRRAAPTDALLRNLFGLTPTEARVSSLLVQGDRLEDIARGLGIQQSTVVFHLRNIFAKTDTNRQTDLVALLLSLTVTQ</sequence>
<proteinExistence type="predicted"/>
<evidence type="ECO:0000313" key="10">
    <source>
        <dbReference type="Proteomes" id="UP000244081"/>
    </source>
</evidence>
<dbReference type="EMBL" id="QAYG01000012">
    <property type="protein sequence ID" value="PTW55679.1"/>
    <property type="molecule type" value="Genomic_DNA"/>
</dbReference>
<evidence type="ECO:0000256" key="6">
    <source>
        <dbReference type="PROSITE-ProRule" id="PRU00169"/>
    </source>
</evidence>
<feature type="domain" description="Response regulatory" evidence="8">
    <location>
        <begin position="11"/>
        <end position="128"/>
    </location>
</feature>
<dbReference type="GO" id="GO:0006355">
    <property type="term" value="P:regulation of DNA-templated transcription"/>
    <property type="evidence" value="ECO:0007669"/>
    <property type="project" value="InterPro"/>
</dbReference>
<dbReference type="SUPFAM" id="SSF46894">
    <property type="entry name" value="C-terminal effector domain of the bipartite response regulators"/>
    <property type="match status" value="1"/>
</dbReference>
<accession>A0A2T5UVZ8</accession>
<gene>
    <name evidence="9" type="ORF">C8N35_1122</name>
</gene>
<dbReference type="GO" id="GO:0032993">
    <property type="term" value="C:protein-DNA complex"/>
    <property type="evidence" value="ECO:0007669"/>
    <property type="project" value="TreeGrafter"/>
</dbReference>
<dbReference type="InterPro" id="IPR036388">
    <property type="entry name" value="WH-like_DNA-bd_sf"/>
</dbReference>
<dbReference type="OrthoDB" id="5497412at2"/>
<dbReference type="PANTHER" id="PTHR48111">
    <property type="entry name" value="REGULATOR OF RPOS"/>
    <property type="match status" value="1"/>
</dbReference>
<comment type="caution">
    <text evidence="9">The sequence shown here is derived from an EMBL/GenBank/DDBJ whole genome shotgun (WGS) entry which is preliminary data.</text>
</comment>
<dbReference type="Gene3D" id="3.40.50.2300">
    <property type="match status" value="1"/>
</dbReference>
<evidence type="ECO:0000256" key="4">
    <source>
        <dbReference type="ARBA" id="ARBA00023125"/>
    </source>
</evidence>
<evidence type="ECO:0000259" key="7">
    <source>
        <dbReference type="PROSITE" id="PS50043"/>
    </source>
</evidence>
<dbReference type="PRINTS" id="PR00038">
    <property type="entry name" value="HTHLUXR"/>
</dbReference>
<organism evidence="9 10">
    <name type="scientific">Breoghania corrubedonensis</name>
    <dbReference type="NCBI Taxonomy" id="665038"/>
    <lineage>
        <taxon>Bacteria</taxon>
        <taxon>Pseudomonadati</taxon>
        <taxon>Pseudomonadota</taxon>
        <taxon>Alphaproteobacteria</taxon>
        <taxon>Hyphomicrobiales</taxon>
        <taxon>Stappiaceae</taxon>
        <taxon>Breoghania</taxon>
    </lineage>
</organism>
<dbReference type="InterPro" id="IPR039420">
    <property type="entry name" value="WalR-like"/>
</dbReference>
<evidence type="ECO:0000256" key="2">
    <source>
        <dbReference type="ARBA" id="ARBA00023012"/>
    </source>
</evidence>
<dbReference type="RefSeq" id="WP_107991719.1">
    <property type="nucleotide sequence ID" value="NZ_QAYG01000012.1"/>
</dbReference>
<keyword evidence="2" id="KW-0902">Two-component regulatory system</keyword>
<dbReference type="InterPro" id="IPR000792">
    <property type="entry name" value="Tscrpt_reg_LuxR_C"/>
</dbReference>
<dbReference type="Gene3D" id="1.10.10.10">
    <property type="entry name" value="Winged helix-like DNA-binding domain superfamily/Winged helix DNA-binding domain"/>
    <property type="match status" value="1"/>
</dbReference>
<reference evidence="9 10" key="1">
    <citation type="submission" date="2018-04" db="EMBL/GenBank/DDBJ databases">
        <title>Genomic Encyclopedia of Archaeal and Bacterial Type Strains, Phase II (KMG-II): from individual species to whole genera.</title>
        <authorList>
            <person name="Goeker M."/>
        </authorList>
    </citation>
    <scope>NUCLEOTIDE SEQUENCE [LARGE SCALE GENOMIC DNA]</scope>
    <source>
        <strain evidence="9 10">DSM 23382</strain>
    </source>
</reference>
<dbReference type="SUPFAM" id="SSF52172">
    <property type="entry name" value="CheY-like"/>
    <property type="match status" value="1"/>
</dbReference>
<dbReference type="CDD" id="cd17574">
    <property type="entry name" value="REC_OmpR"/>
    <property type="match status" value="1"/>
</dbReference>
<evidence type="ECO:0000256" key="3">
    <source>
        <dbReference type="ARBA" id="ARBA00023015"/>
    </source>
</evidence>
<evidence type="ECO:0000259" key="8">
    <source>
        <dbReference type="PROSITE" id="PS50110"/>
    </source>
</evidence>
<keyword evidence="5" id="KW-0804">Transcription</keyword>
<dbReference type="InterPro" id="IPR011006">
    <property type="entry name" value="CheY-like_superfamily"/>
</dbReference>
<dbReference type="GO" id="GO:0000156">
    <property type="term" value="F:phosphorelay response regulator activity"/>
    <property type="evidence" value="ECO:0007669"/>
    <property type="project" value="TreeGrafter"/>
</dbReference>
<dbReference type="Proteomes" id="UP000244081">
    <property type="component" value="Unassembled WGS sequence"/>
</dbReference>